<dbReference type="Pfam" id="PF01554">
    <property type="entry name" value="MatE"/>
    <property type="match status" value="2"/>
</dbReference>
<feature type="transmembrane region" description="Helical" evidence="7">
    <location>
        <begin position="621"/>
        <end position="644"/>
    </location>
</feature>
<feature type="transmembrane region" description="Helical" evidence="7">
    <location>
        <begin position="177"/>
        <end position="201"/>
    </location>
</feature>
<feature type="compositionally biased region" description="Acidic residues" evidence="6">
    <location>
        <begin position="33"/>
        <end position="46"/>
    </location>
</feature>
<feature type="region of interest" description="Disordered" evidence="6">
    <location>
        <begin position="33"/>
        <end position="101"/>
    </location>
</feature>
<feature type="transmembrane region" description="Helical" evidence="7">
    <location>
        <begin position="317"/>
        <end position="335"/>
    </location>
</feature>
<feature type="transmembrane region" description="Helical" evidence="7">
    <location>
        <begin position="465"/>
        <end position="486"/>
    </location>
</feature>
<dbReference type="InterPro" id="IPR045069">
    <property type="entry name" value="MATE_euk"/>
</dbReference>
<reference evidence="8 9" key="1">
    <citation type="submission" date="2024-01" db="EMBL/GenBank/DDBJ databases">
        <title>A draft genome for the cacao thread blight pathogen Marasmiellus scandens.</title>
        <authorList>
            <person name="Baruah I.K."/>
            <person name="Leung J."/>
            <person name="Bukari Y."/>
            <person name="Amoako-Attah I."/>
            <person name="Meinhardt L.W."/>
            <person name="Bailey B.A."/>
            <person name="Cohen S.P."/>
        </authorList>
    </citation>
    <scope>NUCLEOTIDE SEQUENCE [LARGE SCALE GENOMIC DNA]</scope>
    <source>
        <strain evidence="8 9">GH-19</strain>
    </source>
</reference>
<comment type="subcellular location">
    <subcellularLocation>
        <location evidence="1">Membrane</location>
        <topology evidence="1">Multi-pass membrane protein</topology>
    </subcellularLocation>
</comment>
<evidence type="ECO:0000256" key="6">
    <source>
        <dbReference type="SAM" id="MobiDB-lite"/>
    </source>
</evidence>
<evidence type="ECO:0000313" key="8">
    <source>
        <dbReference type="EMBL" id="KAK7439347.1"/>
    </source>
</evidence>
<feature type="compositionally biased region" description="Low complexity" evidence="6">
    <location>
        <begin position="56"/>
        <end position="69"/>
    </location>
</feature>
<keyword evidence="3 7" id="KW-0812">Transmembrane</keyword>
<evidence type="ECO:0000256" key="4">
    <source>
        <dbReference type="ARBA" id="ARBA00022989"/>
    </source>
</evidence>
<gene>
    <name evidence="8" type="primary">ERC1_4</name>
    <name evidence="8" type="ORF">VKT23_017573</name>
</gene>
<feature type="transmembrane region" description="Helical" evidence="7">
    <location>
        <begin position="347"/>
        <end position="370"/>
    </location>
</feature>
<feature type="transmembrane region" description="Helical" evidence="7">
    <location>
        <begin position="563"/>
        <end position="584"/>
    </location>
</feature>
<feature type="transmembrane region" description="Helical" evidence="7">
    <location>
        <begin position="492"/>
        <end position="510"/>
    </location>
</feature>
<name>A0ABR1IUJ5_9AGAR</name>
<evidence type="ECO:0000256" key="1">
    <source>
        <dbReference type="ARBA" id="ARBA00004141"/>
    </source>
</evidence>
<organism evidence="8 9">
    <name type="scientific">Marasmiellus scandens</name>
    <dbReference type="NCBI Taxonomy" id="2682957"/>
    <lineage>
        <taxon>Eukaryota</taxon>
        <taxon>Fungi</taxon>
        <taxon>Dikarya</taxon>
        <taxon>Basidiomycota</taxon>
        <taxon>Agaricomycotina</taxon>
        <taxon>Agaricomycetes</taxon>
        <taxon>Agaricomycetidae</taxon>
        <taxon>Agaricales</taxon>
        <taxon>Marasmiineae</taxon>
        <taxon>Omphalotaceae</taxon>
        <taxon>Marasmiellus</taxon>
    </lineage>
</organism>
<feature type="region of interest" description="Disordered" evidence="6">
    <location>
        <begin position="113"/>
        <end position="139"/>
    </location>
</feature>
<evidence type="ECO:0000256" key="2">
    <source>
        <dbReference type="ARBA" id="ARBA00010199"/>
    </source>
</evidence>
<sequence length="682" mass="74831">MAAFHNQAPASIPSDYALLSRYNQFKNQNVEEEAVIDDGDETETEETVIRRRRSSRFSQNQQQQRRNSSYSYNEIHGQEIERVPAPRRPAPTESTPLLNPDVPRIVENVDSEYTRDYPNGPIPGSSHHHHDHTECDSDDESVGEEMYNEEATSTMQIFKSELWILTKYALPVYGTHLLEYSLVMASVLSIGHLSTTALAAITLGSMTANVTALSVIQGFISALDSLLPGAWTSPQPELVGLWSQRMGVVLGVALIPMYLFWWNAEVILLGLKQDPEVAKLAGIYLKWLSLGLPAYAFNGVSRRYFQAQGLFSVPTRIIFIAAPVNALLNYILVWGPGKLEAFKLGFIGAPLATAISFNLVSIMSLTYGIWIERDIKRRRHEILEQEAREAGNGHGNYGATSESNAPVQSERETLMNGTNKDVLKKLPKSAWYPISFRSFTSLGPLVELGLGGVGQTASEWWAWELIGLAAALLGPVILAAQSVLLVSASATFQAPFALGVGGSVRIGNLLGERHARRAKVTANTSILIGLLIAGVFSSMFLIFRNSWSYIFNDDPEVAKAVSQILPLVALFQVFDGNAAITAGVLRARGKQITGALLNLSAYYVIGIPLGIWLAFRWDMGLAGLWIGLTVSLVYCSVAGSILCWRTDWEREVMKVRERLRGDMDGGKGKEAAADGRVQVNGA</sequence>
<dbReference type="Proteomes" id="UP001498398">
    <property type="component" value="Unassembled WGS sequence"/>
</dbReference>
<accession>A0ABR1IUJ5</accession>
<comment type="similarity">
    <text evidence="2">Belongs to the multi antimicrobial extrusion (MATE) (TC 2.A.66.1) family.</text>
</comment>
<keyword evidence="4 7" id="KW-1133">Transmembrane helix</keyword>
<evidence type="ECO:0000256" key="3">
    <source>
        <dbReference type="ARBA" id="ARBA00022692"/>
    </source>
</evidence>
<protein>
    <submittedName>
        <fullName evidence="8">Ethionine resistance protein</fullName>
    </submittedName>
</protein>
<feature type="transmembrane region" description="Helical" evidence="7">
    <location>
        <begin position="207"/>
        <end position="227"/>
    </location>
</feature>
<comment type="caution">
    <text evidence="8">The sequence shown here is derived from an EMBL/GenBank/DDBJ whole genome shotgun (WGS) entry which is preliminary data.</text>
</comment>
<keyword evidence="9" id="KW-1185">Reference proteome</keyword>
<proteinExistence type="inferred from homology"/>
<feature type="transmembrane region" description="Helical" evidence="7">
    <location>
        <begin position="248"/>
        <end position="271"/>
    </location>
</feature>
<evidence type="ECO:0000313" key="9">
    <source>
        <dbReference type="Proteomes" id="UP001498398"/>
    </source>
</evidence>
<dbReference type="InterPro" id="IPR002528">
    <property type="entry name" value="MATE_fam"/>
</dbReference>
<feature type="transmembrane region" description="Helical" evidence="7">
    <location>
        <begin position="596"/>
        <end position="615"/>
    </location>
</feature>
<evidence type="ECO:0000256" key="7">
    <source>
        <dbReference type="SAM" id="Phobius"/>
    </source>
</evidence>
<evidence type="ECO:0000256" key="5">
    <source>
        <dbReference type="ARBA" id="ARBA00023136"/>
    </source>
</evidence>
<feature type="transmembrane region" description="Helical" evidence="7">
    <location>
        <begin position="522"/>
        <end position="543"/>
    </location>
</feature>
<keyword evidence="5 7" id="KW-0472">Membrane</keyword>
<dbReference type="CDD" id="cd13132">
    <property type="entry name" value="MATE_eukaryotic"/>
    <property type="match status" value="1"/>
</dbReference>
<dbReference type="EMBL" id="JBANRG010000073">
    <property type="protein sequence ID" value="KAK7439347.1"/>
    <property type="molecule type" value="Genomic_DNA"/>
</dbReference>
<dbReference type="PANTHER" id="PTHR11206">
    <property type="entry name" value="MULTIDRUG RESISTANCE PROTEIN"/>
    <property type="match status" value="1"/>
</dbReference>